<dbReference type="Gene3D" id="3.30.530.50">
    <property type="match status" value="1"/>
</dbReference>
<dbReference type="InterPro" id="IPR042268">
    <property type="entry name" value="BamC_C"/>
</dbReference>
<comment type="subcellular location">
    <subcellularLocation>
        <location evidence="4">Cell outer membrane</location>
        <topology evidence="4">Lipid-anchor</topology>
    </subcellularLocation>
</comment>
<proteinExistence type="inferred from homology"/>
<reference evidence="5" key="1">
    <citation type="submission" date="2023-04" db="EMBL/GenBank/DDBJ databases">
        <title>Genome dynamics across the evolutionary transition to endosymbiosis.</title>
        <authorList>
            <person name="Siozios S."/>
            <person name="Nadal-Jimenez P."/>
            <person name="Azagi T."/>
            <person name="Sprong H."/>
            <person name="Frost C.L."/>
            <person name="Parratt S.R."/>
            <person name="Taylor G."/>
            <person name="Brettell L."/>
            <person name="Lew K.C."/>
            <person name="Croft L."/>
            <person name="King K.C."/>
            <person name="Brockhurst M.A."/>
            <person name="Hypsa V."/>
            <person name="Novakova E."/>
            <person name="Darby A.C."/>
            <person name="Hurst G.D.D."/>
        </authorList>
    </citation>
    <scope>NUCLEOTIDE SEQUENCE</scope>
    <source>
        <strain evidence="5">AIh</strain>
    </source>
</reference>
<comment type="subunit">
    <text evidence="4">Part of the Bam complex, which is composed of the outer membrane protein BamA, and four lipoproteins BamB, BamC, BamD and BamE.</text>
</comment>
<evidence type="ECO:0000313" key="6">
    <source>
        <dbReference type="Proteomes" id="UP001177597"/>
    </source>
</evidence>
<evidence type="ECO:0000256" key="3">
    <source>
        <dbReference type="ARBA" id="ARBA00023237"/>
    </source>
</evidence>
<dbReference type="EMBL" id="CP123498">
    <property type="protein sequence ID" value="WGL94381.1"/>
    <property type="molecule type" value="Genomic_DNA"/>
</dbReference>
<dbReference type="GO" id="GO:0043165">
    <property type="term" value="P:Gram-negative-bacterium-type cell outer membrane assembly"/>
    <property type="evidence" value="ECO:0007669"/>
    <property type="project" value="UniProtKB-UniRule"/>
</dbReference>
<dbReference type="RefSeq" id="WP_280628691.1">
    <property type="nucleotide sequence ID" value="NZ_CP123498.1"/>
</dbReference>
<evidence type="ECO:0000256" key="4">
    <source>
        <dbReference type="HAMAP-Rule" id="MF_00924"/>
    </source>
</evidence>
<keyword evidence="4" id="KW-0564">Palmitate</keyword>
<comment type="function">
    <text evidence="4">Part of the outer membrane protein assembly complex, which is involved in assembly and insertion of beta-barrel proteins into the outer membrane.</text>
</comment>
<dbReference type="GO" id="GO:0009279">
    <property type="term" value="C:cell outer membrane"/>
    <property type="evidence" value="ECO:0007669"/>
    <property type="project" value="UniProtKB-SubCell"/>
</dbReference>
<sequence length="349" mass="38448">MATLLHKSKAVKLAGLSLAIFLVACTTNQRYKRQVSGDESYLNTPPLKNLTIPQGMSLPLQNGEYDIPPANQNGSVGKALDIRPPIQTLSLLSDTHTENSPTASRLFLSNTAENSALWSQINAILPQKAINVTQKNDSDHFLITDWITWPRGDEDIPLQTRHKIQLTPQNNQIVITVTNEGIKQGEETIADPVEIQRYNILMLNELIDSINKLRNNATRSDTQGRYAIIDVQTGSDSSGLPQIIVRAPYDVVWDRLPSVLESIGMQVGDRSRSTGAINLTYNGMSDSDWQAIGVDNPTMAKGDYKLQVGDMNNRSSLQFMAVKGTTLTQKQNDEMVAALKVAFSKVSSN</sequence>
<dbReference type="InterPro" id="IPR010653">
    <property type="entry name" value="NlpB/DapX"/>
</dbReference>
<dbReference type="NCBIfam" id="NF008674">
    <property type="entry name" value="PRK11679.1"/>
    <property type="match status" value="1"/>
</dbReference>
<accession>A0AA95K035</accession>
<keyword evidence="1 4" id="KW-0732">Signal</keyword>
<evidence type="ECO:0000256" key="2">
    <source>
        <dbReference type="ARBA" id="ARBA00023136"/>
    </source>
</evidence>
<dbReference type="AlphaFoldDB" id="A0AA95K035"/>
<dbReference type="InterPro" id="IPR014524">
    <property type="entry name" value="BamC"/>
</dbReference>
<evidence type="ECO:0000313" key="5">
    <source>
        <dbReference type="EMBL" id="WGL94381.1"/>
    </source>
</evidence>
<keyword evidence="3 4" id="KW-0998">Cell outer membrane</keyword>
<dbReference type="GO" id="GO:0051205">
    <property type="term" value="P:protein insertion into membrane"/>
    <property type="evidence" value="ECO:0007669"/>
    <property type="project" value="UniProtKB-UniRule"/>
</dbReference>
<name>A0AA95K035_9GAMM</name>
<comment type="similarity">
    <text evidence="4">Belongs to the BamC family.</text>
</comment>
<dbReference type="Pfam" id="PF06804">
    <property type="entry name" value="Lipoprotein_18"/>
    <property type="match status" value="1"/>
</dbReference>
<dbReference type="PIRSF" id="PIRSF026343">
    <property type="entry name" value="NlpB"/>
    <property type="match status" value="1"/>
</dbReference>
<dbReference type="Gene3D" id="3.30.310.170">
    <property type="entry name" value="Outer membrane protein assembly factor BamC"/>
    <property type="match status" value="1"/>
</dbReference>
<gene>
    <name evidence="4 5" type="primary">bamC</name>
    <name evidence="5" type="ORF">QE207_11650</name>
</gene>
<organism evidence="5 6">
    <name type="scientific">Arsenophonus nasoniae</name>
    <name type="common">son-killer infecting Nasonia vitripennis</name>
    <dbReference type="NCBI Taxonomy" id="638"/>
    <lineage>
        <taxon>Bacteria</taxon>
        <taxon>Pseudomonadati</taxon>
        <taxon>Pseudomonadota</taxon>
        <taxon>Gammaproteobacteria</taxon>
        <taxon>Enterobacterales</taxon>
        <taxon>Morganellaceae</taxon>
        <taxon>Arsenophonus</taxon>
    </lineage>
</organism>
<protein>
    <recommendedName>
        <fullName evidence="4">Outer membrane protein assembly factor BamC</fullName>
    </recommendedName>
</protein>
<dbReference type="PROSITE" id="PS51257">
    <property type="entry name" value="PROKAR_LIPOPROTEIN"/>
    <property type="match status" value="1"/>
</dbReference>
<keyword evidence="4" id="KW-0449">Lipoprotein</keyword>
<dbReference type="HAMAP" id="MF_00924">
    <property type="entry name" value="OM_assembly_BamC"/>
    <property type="match status" value="1"/>
</dbReference>
<evidence type="ECO:0000256" key="1">
    <source>
        <dbReference type="ARBA" id="ARBA00022729"/>
    </source>
</evidence>
<keyword evidence="2 4" id="KW-0472">Membrane</keyword>
<dbReference type="Proteomes" id="UP001177597">
    <property type="component" value="Chromosome"/>
</dbReference>